<dbReference type="AlphaFoldDB" id="A0A914Z736"/>
<dbReference type="InterPro" id="IPR011333">
    <property type="entry name" value="SKP1/BTB/POZ_sf"/>
</dbReference>
<dbReference type="InterPro" id="IPR000210">
    <property type="entry name" value="BTB/POZ_dom"/>
</dbReference>
<evidence type="ECO:0000313" key="2">
    <source>
        <dbReference type="Proteomes" id="UP000887577"/>
    </source>
</evidence>
<protein>
    <submittedName>
        <fullName evidence="3">BTB domain-containing protein</fullName>
    </submittedName>
</protein>
<dbReference type="PROSITE" id="PS50097">
    <property type="entry name" value="BTB"/>
    <property type="match status" value="1"/>
</dbReference>
<dbReference type="Pfam" id="PF00651">
    <property type="entry name" value="BTB"/>
    <property type="match status" value="1"/>
</dbReference>
<dbReference type="SUPFAM" id="SSF54695">
    <property type="entry name" value="POZ domain"/>
    <property type="match status" value="1"/>
</dbReference>
<dbReference type="CDD" id="cd18186">
    <property type="entry name" value="BTB_POZ_ZBTB_KLHL-like"/>
    <property type="match status" value="1"/>
</dbReference>
<keyword evidence="2" id="KW-1185">Reference proteome</keyword>
<feature type="domain" description="BTB" evidence="1">
    <location>
        <begin position="151"/>
        <end position="218"/>
    </location>
</feature>
<evidence type="ECO:0000313" key="3">
    <source>
        <dbReference type="WBParaSite" id="PSU_v2.g6065.t1"/>
    </source>
</evidence>
<dbReference type="Gene3D" id="3.30.710.10">
    <property type="entry name" value="Potassium Channel Kv1.1, Chain A"/>
    <property type="match status" value="1"/>
</dbReference>
<proteinExistence type="predicted"/>
<reference evidence="3" key="1">
    <citation type="submission" date="2022-11" db="UniProtKB">
        <authorList>
            <consortium name="WormBaseParasite"/>
        </authorList>
    </citation>
    <scope>IDENTIFICATION</scope>
</reference>
<dbReference type="WBParaSite" id="PSU_v2.g6065.t1">
    <property type="protein sequence ID" value="PSU_v2.g6065.t1"/>
    <property type="gene ID" value="PSU_v2.g6065"/>
</dbReference>
<dbReference type="SMART" id="SM00225">
    <property type="entry name" value="BTB"/>
    <property type="match status" value="1"/>
</dbReference>
<name>A0A914Z736_9BILA</name>
<accession>A0A914Z736</accession>
<dbReference type="PANTHER" id="PTHR24413">
    <property type="entry name" value="SPECKLE-TYPE POZ PROTEIN"/>
    <property type="match status" value="1"/>
</dbReference>
<organism evidence="2 3">
    <name type="scientific">Panagrolaimus superbus</name>
    <dbReference type="NCBI Taxonomy" id="310955"/>
    <lineage>
        <taxon>Eukaryota</taxon>
        <taxon>Metazoa</taxon>
        <taxon>Ecdysozoa</taxon>
        <taxon>Nematoda</taxon>
        <taxon>Chromadorea</taxon>
        <taxon>Rhabditida</taxon>
        <taxon>Tylenchina</taxon>
        <taxon>Panagrolaimomorpha</taxon>
        <taxon>Panagrolaimoidea</taxon>
        <taxon>Panagrolaimidae</taxon>
        <taxon>Panagrolaimus</taxon>
    </lineage>
</organism>
<sequence>MALLSLNSNSTHGFNAVVEIDQTLFSYNKFFTTETQTVDGMPDVRWHLKVYPVDPQDKNMFGIYMCLQSDKEIEYVIYGRKGSHDCGFKEFPIKQENHTSLFNPRCQCIVNGKYKLNIPGTFSYKSKVANNILKICNPYEWGFRLEQNSVEDFEIHVDGEIFQIHQFIIAAESPVFKQMFESDFKEAVEKKVFISDFGFHVVDAFIDFCYGRDISESFKFAIDLLHFADKYDCQTLKQPIKQIPFNFRQACIEFVRKILYSRDSFTDEEMDSFDIKFVKEVFALSNPK</sequence>
<evidence type="ECO:0000259" key="1">
    <source>
        <dbReference type="PROSITE" id="PS50097"/>
    </source>
</evidence>
<dbReference type="Proteomes" id="UP000887577">
    <property type="component" value="Unplaced"/>
</dbReference>